<sequence>MDEGIDHFTKDWGFTLTSDTRHVSGHRWVEIDPGSGARLRLVEATTEAHHAAIGNQAGGRVAFFLNLDAFNTTIKRWEERGIEIVEPAWTASYGRIAVLKDKFGNRWDVLDTKHGASA</sequence>
<dbReference type="SUPFAM" id="SSF54593">
    <property type="entry name" value="Glyoxalase/Bleomycin resistance protein/Dihydroxybiphenyl dioxygenase"/>
    <property type="match status" value="1"/>
</dbReference>
<protein>
    <submittedName>
        <fullName evidence="2">VOC family protein</fullName>
    </submittedName>
</protein>
<evidence type="ECO:0000259" key="1">
    <source>
        <dbReference type="PROSITE" id="PS51819"/>
    </source>
</evidence>
<proteinExistence type="predicted"/>
<dbReference type="PANTHER" id="PTHR36437">
    <property type="entry name" value="GLYOXALASE/BLEOMYCIN RESISTANCE PROTEIN/DIOXYGENASE"/>
    <property type="match status" value="1"/>
</dbReference>
<name>A0A850HIZ0_9SPHN</name>
<keyword evidence="3" id="KW-1185">Reference proteome</keyword>
<dbReference type="Gene3D" id="3.10.180.10">
    <property type="entry name" value="2,3-Dihydroxybiphenyl 1,2-Dioxygenase, domain 1"/>
    <property type="match status" value="1"/>
</dbReference>
<comment type="caution">
    <text evidence="2">The sequence shown here is derived from an EMBL/GenBank/DDBJ whole genome shotgun (WGS) entry which is preliminary data.</text>
</comment>
<dbReference type="InterPro" id="IPR037523">
    <property type="entry name" value="VOC_core"/>
</dbReference>
<gene>
    <name evidence="2" type="ORF">HUO12_13335</name>
</gene>
<accession>A0A850HIZ0</accession>
<reference evidence="2 3" key="1">
    <citation type="submission" date="2020-06" db="EMBL/GenBank/DDBJ databases">
        <title>Altererythrobacter lutimaris sp. nov., a marine bacterium isolated from a tidal flat.</title>
        <authorList>
            <person name="Kim D."/>
            <person name="Yoo Y."/>
            <person name="Kim J.-J."/>
        </authorList>
    </citation>
    <scope>NUCLEOTIDE SEQUENCE [LARGE SCALE GENOMIC DNA]</scope>
    <source>
        <strain evidence="2 3">JGD-16</strain>
    </source>
</reference>
<dbReference type="InterPro" id="IPR029068">
    <property type="entry name" value="Glyas_Bleomycin-R_OHBP_Dase"/>
</dbReference>
<dbReference type="RefSeq" id="WP_176274062.1">
    <property type="nucleotide sequence ID" value="NZ_JABWTA010000001.1"/>
</dbReference>
<dbReference type="AlphaFoldDB" id="A0A850HIZ0"/>
<dbReference type="Proteomes" id="UP000546031">
    <property type="component" value="Unassembled WGS sequence"/>
</dbReference>
<dbReference type="PROSITE" id="PS51819">
    <property type="entry name" value="VOC"/>
    <property type="match status" value="1"/>
</dbReference>
<dbReference type="Pfam" id="PF00903">
    <property type="entry name" value="Glyoxalase"/>
    <property type="match status" value="1"/>
</dbReference>
<dbReference type="PANTHER" id="PTHR36437:SF2">
    <property type="entry name" value="GLYOXALASE_BLEOMYCIN RESISTANCE PROTEIN_DIOXYGENASE"/>
    <property type="match status" value="1"/>
</dbReference>
<organism evidence="2 3">
    <name type="scientific">Altererythrobacter lutimaris</name>
    <dbReference type="NCBI Taxonomy" id="2743979"/>
    <lineage>
        <taxon>Bacteria</taxon>
        <taxon>Pseudomonadati</taxon>
        <taxon>Pseudomonadota</taxon>
        <taxon>Alphaproteobacteria</taxon>
        <taxon>Sphingomonadales</taxon>
        <taxon>Erythrobacteraceae</taxon>
        <taxon>Altererythrobacter</taxon>
    </lineage>
</organism>
<feature type="domain" description="VOC" evidence="1">
    <location>
        <begin position="1"/>
        <end position="112"/>
    </location>
</feature>
<evidence type="ECO:0000313" key="3">
    <source>
        <dbReference type="Proteomes" id="UP000546031"/>
    </source>
</evidence>
<evidence type="ECO:0000313" key="2">
    <source>
        <dbReference type="EMBL" id="NVE95882.1"/>
    </source>
</evidence>
<dbReference type="InterPro" id="IPR004360">
    <property type="entry name" value="Glyas_Fos-R_dOase_dom"/>
</dbReference>
<dbReference type="EMBL" id="JABWTA010000001">
    <property type="protein sequence ID" value="NVE95882.1"/>
    <property type="molecule type" value="Genomic_DNA"/>
</dbReference>